<feature type="repeat" description="PPR" evidence="3">
    <location>
        <begin position="485"/>
        <end position="519"/>
    </location>
</feature>
<dbReference type="FunFam" id="1.25.40.10:FF:000348">
    <property type="entry name" value="Pentatricopeptide repeat-containing protein chloroplastic"/>
    <property type="match status" value="1"/>
</dbReference>
<dbReference type="InterPro" id="IPR046848">
    <property type="entry name" value="E_motif"/>
</dbReference>
<dbReference type="GO" id="GO:0003723">
    <property type="term" value="F:RNA binding"/>
    <property type="evidence" value="ECO:0007669"/>
    <property type="project" value="InterPro"/>
</dbReference>
<feature type="repeat" description="PPR" evidence="3">
    <location>
        <begin position="136"/>
        <end position="170"/>
    </location>
</feature>
<protein>
    <submittedName>
        <fullName evidence="4">Uncharacterized protein</fullName>
    </submittedName>
</protein>
<reference evidence="4" key="2">
    <citation type="submission" date="2020-07" db="EMBL/GenBank/DDBJ databases">
        <authorList>
            <person name="Vera ALvarez R."/>
            <person name="Arias-Moreno D.M."/>
            <person name="Jimenez-Jacinto V."/>
            <person name="Jimenez-Bremont J.F."/>
            <person name="Swaminathan K."/>
            <person name="Moose S.P."/>
            <person name="Guerrero-Gonzalez M.L."/>
            <person name="Marino-Ramirez L."/>
            <person name="Landsman D."/>
            <person name="Rodriguez-Kessler M."/>
            <person name="Delgado-Sanchez P."/>
        </authorList>
    </citation>
    <scope>NUCLEOTIDE SEQUENCE</scope>
    <source>
        <tissue evidence="4">Cladode</tissue>
    </source>
</reference>
<dbReference type="InterPro" id="IPR011990">
    <property type="entry name" value="TPR-like_helical_dom_sf"/>
</dbReference>
<dbReference type="Gene3D" id="1.25.40.10">
    <property type="entry name" value="Tetratricopeptide repeat domain"/>
    <property type="match status" value="6"/>
</dbReference>
<organism evidence="4">
    <name type="scientific">Opuntia streptacantha</name>
    <name type="common">Prickly pear cactus</name>
    <name type="synonym">Opuntia cardona</name>
    <dbReference type="NCBI Taxonomy" id="393608"/>
    <lineage>
        <taxon>Eukaryota</taxon>
        <taxon>Viridiplantae</taxon>
        <taxon>Streptophyta</taxon>
        <taxon>Embryophyta</taxon>
        <taxon>Tracheophyta</taxon>
        <taxon>Spermatophyta</taxon>
        <taxon>Magnoliopsida</taxon>
        <taxon>eudicotyledons</taxon>
        <taxon>Gunneridae</taxon>
        <taxon>Pentapetalae</taxon>
        <taxon>Caryophyllales</taxon>
        <taxon>Cactineae</taxon>
        <taxon>Cactaceae</taxon>
        <taxon>Opuntioideae</taxon>
        <taxon>Opuntia</taxon>
    </lineage>
</organism>
<feature type="repeat" description="PPR" evidence="3">
    <location>
        <begin position="454"/>
        <end position="484"/>
    </location>
</feature>
<dbReference type="EMBL" id="GISG01237120">
    <property type="protein sequence ID" value="MBA4667810.1"/>
    <property type="molecule type" value="Transcribed_RNA"/>
</dbReference>
<dbReference type="NCBIfam" id="TIGR00756">
    <property type="entry name" value="PPR"/>
    <property type="match status" value="6"/>
</dbReference>
<dbReference type="GO" id="GO:0009451">
    <property type="term" value="P:RNA modification"/>
    <property type="evidence" value="ECO:0007669"/>
    <property type="project" value="InterPro"/>
</dbReference>
<dbReference type="AlphaFoldDB" id="A0A7C9AIU5"/>
<dbReference type="Pfam" id="PF20431">
    <property type="entry name" value="E_motif"/>
    <property type="match status" value="1"/>
</dbReference>
<dbReference type="FunFam" id="1.25.40.10:FF:000212">
    <property type="entry name" value="Pentatricopeptide repeat-containing protein At2g03380, mitochondrial"/>
    <property type="match status" value="1"/>
</dbReference>
<proteinExistence type="inferred from homology"/>
<evidence type="ECO:0000256" key="2">
    <source>
        <dbReference type="ARBA" id="ARBA00061659"/>
    </source>
</evidence>
<dbReference type="InterPro" id="IPR002885">
    <property type="entry name" value="PPR_rpt"/>
</dbReference>
<dbReference type="InterPro" id="IPR046960">
    <property type="entry name" value="PPR_At4g14850-like_plant"/>
</dbReference>
<evidence type="ECO:0000313" key="4">
    <source>
        <dbReference type="EMBL" id="MBA4667810.1"/>
    </source>
</evidence>
<feature type="repeat" description="PPR" evidence="3">
    <location>
        <begin position="322"/>
        <end position="352"/>
    </location>
</feature>
<dbReference type="Pfam" id="PF13812">
    <property type="entry name" value="PPR_3"/>
    <property type="match status" value="1"/>
</dbReference>
<reference evidence="4" key="1">
    <citation type="journal article" date="2013" name="J. Plant Res.">
        <title>Effect of fungi and light on seed germination of three Opuntia species from semiarid lands of central Mexico.</title>
        <authorList>
            <person name="Delgado-Sanchez P."/>
            <person name="Jimenez-Bremont J.F."/>
            <person name="Guerrero-Gonzalez Mde L."/>
            <person name="Flores J."/>
        </authorList>
    </citation>
    <scope>NUCLEOTIDE SEQUENCE</scope>
    <source>
        <tissue evidence="4">Cladode</tissue>
    </source>
</reference>
<keyword evidence="1" id="KW-0677">Repeat</keyword>
<sequence>MYQALRPKSVLPFLTQISRLSSAIQIWASPFSTKFPQTIADFKTHLISFFNSKKNPIGSPELNVIRDSDYELELVSVLKSCSSLKAISQGRQIHALVLKTGHDSNVFIKNSLISMYAKCGQMGTAEALFGTLSRFDAVSWNIMLGAFVKSGQLDDARQLFDKMLEKGCVAYTTMIMGLAQSGRWGEAVTLFKDMRIMGVIPNNVTMASVISSYIHFGGISDAGVLHGLAIKLGLRDFVLVSTNLLHFYCVCSSLKDARKLFNQMPEKNIVSWNVMLNGYSKAGLVDLATDFVLVSTNLLHFYCVCSSLKDARKLFNQMPEKNIVSWNVMLNGYSKAGLVDLATDLFDKIPGKDVVSWGTIIDAHVQIGRLAEALILYSAMLSAGLGPNDVMIVDLVSACGGQMAVSEGEQLHATIVKTGFDCYDFIQSTIIHFYSACRKMGLACLQFEVASKAHIASWNALISGFIRNGMLGRARQLFDQMPERDVFSWSSIISGYSQGRHANVALELFRTMVAAGVQPNEITMVSVLSAIASLGVLKEAKWADEYIKNNSIPLNDNLIAALIDAYAKCGSISNALNVFNSARDKVTTVSPWNATICGLAVHGHAALSLTVFEALERTGIQPNSITFLGVLTACCHVGLVEAGEKYFESMKNVYKISPSIKHYGCMVDLLGRAGRLQEAEEMIRNMPMEADVVIWGTLLAASTTHGDVAKGERAAERLASLDKYHGASRVLLRNLYADAGRWQDVLQVQKAMHGQEMIRSAGASGVA</sequence>
<evidence type="ECO:0000256" key="1">
    <source>
        <dbReference type="ARBA" id="ARBA00022737"/>
    </source>
</evidence>
<comment type="similarity">
    <text evidence="2">Belongs to the PPR family. PCMP-E subfamily.</text>
</comment>
<dbReference type="Pfam" id="PF01535">
    <property type="entry name" value="PPR"/>
    <property type="match status" value="8"/>
</dbReference>
<feature type="repeat" description="PPR" evidence="3">
    <location>
        <begin position="171"/>
        <end position="201"/>
    </location>
</feature>
<accession>A0A7C9AIU5</accession>
<name>A0A7C9AIU5_OPUST</name>
<dbReference type="Pfam" id="PF13041">
    <property type="entry name" value="PPR_2"/>
    <property type="match status" value="2"/>
</dbReference>
<feature type="repeat" description="PPR" evidence="3">
    <location>
        <begin position="353"/>
        <end position="387"/>
    </location>
</feature>
<dbReference type="PROSITE" id="PS51375">
    <property type="entry name" value="PPR"/>
    <property type="match status" value="6"/>
</dbReference>
<dbReference type="PANTHER" id="PTHR47926:SF407">
    <property type="entry name" value="(WILD MALAYSIAN BANANA) HYPOTHETICAL PROTEIN"/>
    <property type="match status" value="1"/>
</dbReference>
<dbReference type="FunFam" id="1.25.40.10:FF:000442">
    <property type="entry name" value="Pentatricopeptide repeat-containing protein At3g49710"/>
    <property type="match status" value="1"/>
</dbReference>
<dbReference type="PANTHER" id="PTHR47926">
    <property type="entry name" value="PENTATRICOPEPTIDE REPEAT-CONTAINING PROTEIN"/>
    <property type="match status" value="1"/>
</dbReference>
<evidence type="ECO:0000256" key="3">
    <source>
        <dbReference type="PROSITE-ProRule" id="PRU00708"/>
    </source>
</evidence>